<protein>
    <submittedName>
        <fullName evidence="1">Uncharacterized protein</fullName>
    </submittedName>
</protein>
<proteinExistence type="predicted"/>
<dbReference type="AlphaFoldDB" id="W0F705"/>
<dbReference type="HOGENOM" id="CLU_3409746_0_0_10"/>
<dbReference type="KEGG" id="nso:NIASO_03815"/>
<accession>W0F705</accession>
<organism evidence="1 2">
    <name type="scientific">Niabella soli DSM 19437</name>
    <dbReference type="NCBI Taxonomy" id="929713"/>
    <lineage>
        <taxon>Bacteria</taxon>
        <taxon>Pseudomonadati</taxon>
        <taxon>Bacteroidota</taxon>
        <taxon>Chitinophagia</taxon>
        <taxon>Chitinophagales</taxon>
        <taxon>Chitinophagaceae</taxon>
        <taxon>Niabella</taxon>
    </lineage>
</organism>
<name>W0F705_9BACT</name>
<keyword evidence="2" id="KW-1185">Reference proteome</keyword>
<dbReference type="EMBL" id="CP007035">
    <property type="protein sequence ID" value="AHF17214.1"/>
    <property type="molecule type" value="Genomic_DNA"/>
</dbReference>
<evidence type="ECO:0000313" key="2">
    <source>
        <dbReference type="Proteomes" id="UP000003586"/>
    </source>
</evidence>
<sequence length="29" mass="3395">MNDFYIFFLTFAPASETEKLLDYKTGFGK</sequence>
<gene>
    <name evidence="1" type="ORF">NIASO_03815</name>
</gene>
<evidence type="ECO:0000313" key="1">
    <source>
        <dbReference type="EMBL" id="AHF17214.1"/>
    </source>
</evidence>
<dbReference type="Proteomes" id="UP000003586">
    <property type="component" value="Chromosome"/>
</dbReference>
<dbReference type="STRING" id="929713.NIASO_03815"/>
<reference evidence="1 2" key="1">
    <citation type="submission" date="2013-12" db="EMBL/GenBank/DDBJ databases">
        <authorList>
            <consortium name="DOE Joint Genome Institute"/>
            <person name="Eisen J."/>
            <person name="Huntemann M."/>
            <person name="Han J."/>
            <person name="Chen A."/>
            <person name="Kyrpides N."/>
            <person name="Mavromatis K."/>
            <person name="Markowitz V."/>
            <person name="Palaniappan K."/>
            <person name="Ivanova N."/>
            <person name="Schaumberg A."/>
            <person name="Pati A."/>
            <person name="Liolios K."/>
            <person name="Nordberg H.P."/>
            <person name="Cantor M.N."/>
            <person name="Hua S.X."/>
            <person name="Woyke T."/>
        </authorList>
    </citation>
    <scope>NUCLEOTIDE SEQUENCE [LARGE SCALE GENOMIC DNA]</scope>
    <source>
        <strain evidence="2">DSM 19437</strain>
    </source>
</reference>